<dbReference type="InterPro" id="IPR011055">
    <property type="entry name" value="Dup_hybrid_motif"/>
</dbReference>
<evidence type="ECO:0000313" key="3">
    <source>
        <dbReference type="EMBL" id="SUZ94223.1"/>
    </source>
</evidence>
<dbReference type="InterPro" id="IPR016047">
    <property type="entry name" value="M23ase_b-sheet_dom"/>
</dbReference>
<feature type="transmembrane region" description="Helical" evidence="1">
    <location>
        <begin position="30"/>
        <end position="52"/>
    </location>
</feature>
<keyword evidence="1" id="KW-0472">Membrane</keyword>
<sequence length="310" mass="34956">MKHPLSNKNFIFQRETETGVRQWHFTHGQAIALLGVTTVVIGAFLFMSADFLSNYLYEKRLAEFKSNYSNIANNLGLLQKRLKQIDDQMAIIEEKDKAIRTYAGMPEIDQDIRKLGIGGRSSLESNIFSDNLAPAVNKELSILEMDVGRLSREVNLELTSYKSIYEKVQEDIQRITKIPSIRPVDGGYLNSSYGYRIDPIDNVRRFHQGQDITIPIGTPIYAPADGVVKRAYYVGGFGNHVKINHGSGYSTVFAHLSKLKVKYGEKVKRGDIIGLTGNTGRSTAPHLHYEIHYYGTPQNPLDYFFTVASK</sequence>
<dbReference type="CDD" id="cd12797">
    <property type="entry name" value="M23_peptidase"/>
    <property type="match status" value="1"/>
</dbReference>
<dbReference type="InterPro" id="IPR050570">
    <property type="entry name" value="Cell_wall_metabolism_enzyme"/>
</dbReference>
<dbReference type="Pfam" id="PF01551">
    <property type="entry name" value="Peptidase_M23"/>
    <property type="match status" value="1"/>
</dbReference>
<dbReference type="AlphaFoldDB" id="A0A381RZ66"/>
<dbReference type="EMBL" id="UINC01002215">
    <property type="protein sequence ID" value="SUZ94223.1"/>
    <property type="molecule type" value="Genomic_DNA"/>
</dbReference>
<dbReference type="SUPFAM" id="SSF51261">
    <property type="entry name" value="Duplicated hybrid motif"/>
    <property type="match status" value="1"/>
</dbReference>
<dbReference type="Gene3D" id="2.70.70.10">
    <property type="entry name" value="Glucose Permease (Domain IIA)"/>
    <property type="match status" value="1"/>
</dbReference>
<reference evidence="3" key="1">
    <citation type="submission" date="2018-05" db="EMBL/GenBank/DDBJ databases">
        <authorList>
            <person name="Lanie J.A."/>
            <person name="Ng W.-L."/>
            <person name="Kazmierczak K.M."/>
            <person name="Andrzejewski T.M."/>
            <person name="Davidsen T.M."/>
            <person name="Wayne K.J."/>
            <person name="Tettelin H."/>
            <person name="Glass J.I."/>
            <person name="Rusch D."/>
            <person name="Podicherti R."/>
            <person name="Tsui H.-C.T."/>
            <person name="Winkler M.E."/>
        </authorList>
    </citation>
    <scope>NUCLEOTIDE SEQUENCE</scope>
</reference>
<dbReference type="PANTHER" id="PTHR21666:SF270">
    <property type="entry name" value="MUREIN HYDROLASE ACTIVATOR ENVC"/>
    <property type="match status" value="1"/>
</dbReference>
<dbReference type="GO" id="GO:0004222">
    <property type="term" value="F:metalloendopeptidase activity"/>
    <property type="evidence" value="ECO:0007669"/>
    <property type="project" value="TreeGrafter"/>
</dbReference>
<dbReference type="FunFam" id="2.70.70.10:FF:000006">
    <property type="entry name" value="M23 family peptidase"/>
    <property type="match status" value="1"/>
</dbReference>
<accession>A0A381RZ66</accession>
<keyword evidence="1" id="KW-0812">Transmembrane</keyword>
<protein>
    <recommendedName>
        <fullName evidence="2">M23ase beta-sheet core domain-containing protein</fullName>
    </recommendedName>
</protein>
<feature type="domain" description="M23ase beta-sheet core" evidence="2">
    <location>
        <begin position="205"/>
        <end position="300"/>
    </location>
</feature>
<proteinExistence type="predicted"/>
<evidence type="ECO:0000256" key="1">
    <source>
        <dbReference type="SAM" id="Phobius"/>
    </source>
</evidence>
<dbReference type="PANTHER" id="PTHR21666">
    <property type="entry name" value="PEPTIDASE-RELATED"/>
    <property type="match status" value="1"/>
</dbReference>
<keyword evidence="1" id="KW-1133">Transmembrane helix</keyword>
<name>A0A381RZ66_9ZZZZ</name>
<organism evidence="3">
    <name type="scientific">marine metagenome</name>
    <dbReference type="NCBI Taxonomy" id="408172"/>
    <lineage>
        <taxon>unclassified sequences</taxon>
        <taxon>metagenomes</taxon>
        <taxon>ecological metagenomes</taxon>
    </lineage>
</organism>
<evidence type="ECO:0000259" key="2">
    <source>
        <dbReference type="Pfam" id="PF01551"/>
    </source>
</evidence>
<gene>
    <name evidence="3" type="ORF">METZ01_LOCUS47077</name>
</gene>